<keyword evidence="3" id="KW-1185">Reference proteome</keyword>
<keyword evidence="1" id="KW-0472">Membrane</keyword>
<reference evidence="3" key="1">
    <citation type="journal article" date="2019" name="Int. J. Syst. Evol. Microbiol.">
        <title>The Global Catalogue of Microorganisms (GCM) 10K type strain sequencing project: providing services to taxonomists for standard genome sequencing and annotation.</title>
        <authorList>
            <consortium name="The Broad Institute Genomics Platform"/>
            <consortium name="The Broad Institute Genome Sequencing Center for Infectious Disease"/>
            <person name="Wu L."/>
            <person name="Ma J."/>
        </authorList>
    </citation>
    <scope>NUCLEOTIDE SEQUENCE [LARGE SCALE GENOMIC DNA]</scope>
    <source>
        <strain evidence="3">TBRC 5832</strain>
    </source>
</reference>
<comment type="caution">
    <text evidence="2">The sequence shown here is derived from an EMBL/GenBank/DDBJ whole genome shotgun (WGS) entry which is preliminary data.</text>
</comment>
<organism evidence="2 3">
    <name type="scientific">Actinoplanes subglobosus</name>
    <dbReference type="NCBI Taxonomy" id="1547892"/>
    <lineage>
        <taxon>Bacteria</taxon>
        <taxon>Bacillati</taxon>
        <taxon>Actinomycetota</taxon>
        <taxon>Actinomycetes</taxon>
        <taxon>Micromonosporales</taxon>
        <taxon>Micromonosporaceae</taxon>
        <taxon>Actinoplanes</taxon>
    </lineage>
</organism>
<proteinExistence type="predicted"/>
<dbReference type="Proteomes" id="UP001595867">
    <property type="component" value="Unassembled WGS sequence"/>
</dbReference>
<name>A0ABV8J2P8_9ACTN</name>
<protein>
    <submittedName>
        <fullName evidence="2">Uncharacterized protein</fullName>
    </submittedName>
</protein>
<evidence type="ECO:0000256" key="1">
    <source>
        <dbReference type="SAM" id="Phobius"/>
    </source>
</evidence>
<evidence type="ECO:0000313" key="3">
    <source>
        <dbReference type="Proteomes" id="UP001595867"/>
    </source>
</evidence>
<keyword evidence="1" id="KW-1133">Transmembrane helix</keyword>
<gene>
    <name evidence="2" type="ORF">ACFO0C_36185</name>
</gene>
<accession>A0ABV8J2P8</accession>
<feature type="transmembrane region" description="Helical" evidence="1">
    <location>
        <begin position="7"/>
        <end position="24"/>
    </location>
</feature>
<dbReference type="EMBL" id="JBHSBL010000024">
    <property type="protein sequence ID" value="MFC4070400.1"/>
    <property type="molecule type" value="Genomic_DNA"/>
</dbReference>
<evidence type="ECO:0000313" key="2">
    <source>
        <dbReference type="EMBL" id="MFC4070400.1"/>
    </source>
</evidence>
<dbReference type="RefSeq" id="WP_378071279.1">
    <property type="nucleotide sequence ID" value="NZ_JBHSBL010000024.1"/>
</dbReference>
<sequence length="205" mass="20999">MFPLFNFRALFGALVGVVAIIIGISSPVGGHWAVPLAGAPGLPVPVPVAAPAMILTGFQAAPAVRRGPEELRLTPGAFADLDSRAAGWGAADCAERCDVHLSDQGGGVEGTSGGELADKSAAYYSCLAASDYAFTITPDLAGPGVETCVRTSDGRNAGVTVTRVEKSGEEVSLVVATVTVWEAPPVTVLRSVDPDPPLFQDLPDE</sequence>
<keyword evidence="1" id="KW-0812">Transmembrane</keyword>